<dbReference type="STRING" id="196164.gene:10740513"/>
<dbReference type="InterPro" id="IPR036390">
    <property type="entry name" value="WH_DNA-bd_sf"/>
</dbReference>
<dbReference type="CDD" id="cd00090">
    <property type="entry name" value="HTH_ARSR"/>
    <property type="match status" value="1"/>
</dbReference>
<dbReference type="KEGG" id="cef:CE0123"/>
<feature type="compositionally biased region" description="Basic and acidic residues" evidence="2">
    <location>
        <begin position="8"/>
        <end position="20"/>
    </location>
</feature>
<dbReference type="InterPro" id="IPR000600">
    <property type="entry name" value="ROK"/>
</dbReference>
<dbReference type="Pfam" id="PF00480">
    <property type="entry name" value="ROK"/>
    <property type="match status" value="1"/>
</dbReference>
<dbReference type="Gene3D" id="1.10.10.10">
    <property type="entry name" value="Winged helix-like DNA-binding domain superfamily/Winged helix DNA-binding domain"/>
    <property type="match status" value="1"/>
</dbReference>
<dbReference type="InterPro" id="IPR011991">
    <property type="entry name" value="ArsR-like_HTH"/>
</dbReference>
<dbReference type="AlphaFoldDB" id="Q8FU98"/>
<dbReference type="Proteomes" id="UP000001409">
    <property type="component" value="Chromosome"/>
</dbReference>
<dbReference type="Gene3D" id="3.30.420.40">
    <property type="match status" value="1"/>
</dbReference>
<evidence type="ECO:0000256" key="1">
    <source>
        <dbReference type="ARBA" id="ARBA00006479"/>
    </source>
</evidence>
<accession>Q8FU98</accession>
<organism evidence="3 4">
    <name type="scientific">Corynebacterium efficiens (strain DSM 44549 / YS-314 / AJ 12310 / JCM 11189 / NBRC 100395)</name>
    <dbReference type="NCBI Taxonomy" id="196164"/>
    <lineage>
        <taxon>Bacteria</taxon>
        <taxon>Bacillati</taxon>
        <taxon>Actinomycetota</taxon>
        <taxon>Actinomycetes</taxon>
        <taxon>Mycobacteriales</taxon>
        <taxon>Corynebacteriaceae</taxon>
        <taxon>Corynebacterium</taxon>
    </lineage>
</organism>
<dbReference type="PANTHER" id="PTHR18964:SF149">
    <property type="entry name" value="BIFUNCTIONAL UDP-N-ACETYLGLUCOSAMINE 2-EPIMERASE_N-ACETYLMANNOSAMINE KINASE"/>
    <property type="match status" value="1"/>
</dbReference>
<feature type="region of interest" description="Disordered" evidence="2">
    <location>
        <begin position="1"/>
        <end position="22"/>
    </location>
</feature>
<dbReference type="InterPro" id="IPR036388">
    <property type="entry name" value="WH-like_DNA-bd_sf"/>
</dbReference>
<reference evidence="3 4" key="1">
    <citation type="journal article" date="2003" name="Genome Res.">
        <title>Comparative complete genome sequence analysis of the amino acid replacements responsible for the thermostability of Corynebacterium efficiens.</title>
        <authorList>
            <person name="Nishio Y."/>
            <person name="Nakamura Y."/>
            <person name="Kawarabayasi Y."/>
            <person name="Usuda Y."/>
            <person name="Kimura E."/>
            <person name="Sugimoto S."/>
            <person name="Matsui K."/>
            <person name="Yamagishi A."/>
            <person name="Kikuchi H."/>
            <person name="Ikeo K."/>
            <person name="Gojobori T."/>
        </authorList>
    </citation>
    <scope>NUCLEOTIDE SEQUENCE [LARGE SCALE GENOMIC DNA]</scope>
    <source>
        <strain evidence="4">DSM 44549 / YS-314 / AJ 12310 / JCM 11189 / NBRC 100395</strain>
    </source>
</reference>
<dbReference type="SUPFAM" id="SSF53067">
    <property type="entry name" value="Actin-like ATPase domain"/>
    <property type="match status" value="1"/>
</dbReference>
<protein>
    <submittedName>
        <fullName evidence="3">Uncharacterized protein</fullName>
    </submittedName>
</protein>
<comment type="similarity">
    <text evidence="1">Belongs to the ROK (NagC/XylR) family.</text>
</comment>
<sequence>MSRGGGRGVEKLAPEARDMTKGPAQYPHNRLCSLGNWRVIRQCCLRLAIVLFMPNQAPPSAPFARPATPAAKCMHHIRLGQQLIRNELVEATGLSQPTVTRAVTALMQAGLVRERPDLTQSTGPGRPNIPLELAPSPWIHAGVAIGTRSSYIALFDTKGRTLRDNMLEKSAIDLDPDTFIEHLIAGVNRLTTGIDLPLVGIGVATSGKVTNAGVVTAHNLGWDAVDIAGRMNYQFSVPATVASAIPAIAASELQAAPLPRPDEVTPVTLTFYADDSVGAAYSNDTGVHVVGPLQATSDSALDTGGMTPEDALSTQGFLNRVSDQGTYADTLSELVTLADRDPKVRTLLDERATLLAHAAAAAARDLQPSTLVLSGSAFSEDQKGRSIFAAELKKEYDRDIELRLIPTHRENVRAAARAVALDRLLNTPLALTPVQQGTGN</sequence>
<name>Q8FU98_COREF</name>
<dbReference type="InterPro" id="IPR043129">
    <property type="entry name" value="ATPase_NBD"/>
</dbReference>
<evidence type="ECO:0000256" key="2">
    <source>
        <dbReference type="SAM" id="MobiDB-lite"/>
    </source>
</evidence>
<evidence type="ECO:0000313" key="3">
    <source>
        <dbReference type="EMBL" id="BAC16933.1"/>
    </source>
</evidence>
<dbReference type="PANTHER" id="PTHR18964">
    <property type="entry name" value="ROK (REPRESSOR, ORF, KINASE) FAMILY"/>
    <property type="match status" value="1"/>
</dbReference>
<evidence type="ECO:0000313" key="4">
    <source>
        <dbReference type="Proteomes" id="UP000001409"/>
    </source>
</evidence>
<dbReference type="SUPFAM" id="SSF46785">
    <property type="entry name" value="Winged helix' DNA-binding domain"/>
    <property type="match status" value="1"/>
</dbReference>
<dbReference type="eggNOG" id="COG1846">
    <property type="taxonomic scope" value="Bacteria"/>
</dbReference>
<dbReference type="HOGENOM" id="CLU_060911_0_0_11"/>
<proteinExistence type="inferred from homology"/>
<dbReference type="EMBL" id="BA000035">
    <property type="protein sequence ID" value="BAC16933.1"/>
    <property type="molecule type" value="Genomic_DNA"/>
</dbReference>
<keyword evidence="4" id="KW-1185">Reference proteome</keyword>